<accession>A0A0D0GM21</accession>
<organism evidence="2 3">
    <name type="scientific">Pedobacter lusitanus</name>
    <dbReference type="NCBI Taxonomy" id="1503925"/>
    <lineage>
        <taxon>Bacteria</taxon>
        <taxon>Pseudomonadati</taxon>
        <taxon>Bacteroidota</taxon>
        <taxon>Sphingobacteriia</taxon>
        <taxon>Sphingobacteriales</taxon>
        <taxon>Sphingobacteriaceae</taxon>
        <taxon>Pedobacter</taxon>
    </lineage>
</organism>
<evidence type="ECO:0000313" key="2">
    <source>
        <dbReference type="EMBL" id="KIO75466.1"/>
    </source>
</evidence>
<sequence>MNRKEFLSRTGLAGGALLISRYPELEPRNKTIRFGVIADLHHDIMHDGINRLSAFIDQMNVENPDFIIQMGDLCQPKKENLPLMEVWNKFKGPAYHVIGNHDTDGGFTRDQVVAFWKAKAKYYSFDANGFHFVVLDGNEHNESESRPVGYARYISPVQLEWLKKDLEGTTLPTIVLCHQGLDNDAGGLENGTLLRYTLEQANQKMHKVILVLSGHHHQDYYNQINDIHYVQINSASYQWVGEKYKEIRYSTAIDKAHPNIKYTVPYKDPLWATIEIDQQRRIKIKGKKTVFVGSSPTTLGVDTSEYIYPIVPYISDRNLAKTNHLSF</sequence>
<dbReference type="RefSeq" id="WP_041884975.1">
    <property type="nucleotide sequence ID" value="NZ_CP157278.1"/>
</dbReference>
<evidence type="ECO:0000259" key="1">
    <source>
        <dbReference type="Pfam" id="PF00149"/>
    </source>
</evidence>
<dbReference type="SUPFAM" id="SSF56300">
    <property type="entry name" value="Metallo-dependent phosphatases"/>
    <property type="match status" value="1"/>
</dbReference>
<feature type="domain" description="Calcineurin-like phosphoesterase" evidence="1">
    <location>
        <begin position="32"/>
        <end position="218"/>
    </location>
</feature>
<dbReference type="EMBL" id="JXRA01000099">
    <property type="protein sequence ID" value="KIO75466.1"/>
    <property type="molecule type" value="Genomic_DNA"/>
</dbReference>
<dbReference type="STRING" id="1503925.TH53_20550"/>
<dbReference type="Gene3D" id="3.60.21.10">
    <property type="match status" value="1"/>
</dbReference>
<evidence type="ECO:0000313" key="3">
    <source>
        <dbReference type="Proteomes" id="UP000032049"/>
    </source>
</evidence>
<reference evidence="2 3" key="1">
    <citation type="submission" date="2015-01" db="EMBL/GenBank/DDBJ databases">
        <title>Draft genome sequence of Pedobacter sp. NL19 isolated from sludge of an effluent treatment pond in an abandoned uranium mine.</title>
        <authorList>
            <person name="Santos T."/>
            <person name="Caetano T."/>
            <person name="Covas C."/>
            <person name="Cruz A."/>
            <person name="Mendo S."/>
        </authorList>
    </citation>
    <scope>NUCLEOTIDE SEQUENCE [LARGE SCALE GENOMIC DNA]</scope>
    <source>
        <strain evidence="2 3">NL19</strain>
    </source>
</reference>
<comment type="caution">
    <text evidence="2">The sequence shown here is derived from an EMBL/GenBank/DDBJ whole genome shotgun (WGS) entry which is preliminary data.</text>
</comment>
<keyword evidence="3" id="KW-1185">Reference proteome</keyword>
<dbReference type="PANTHER" id="PTHR43143:SF1">
    <property type="entry name" value="SERINE_THREONINE-PROTEIN PHOSPHATASE CPPED1"/>
    <property type="match status" value="1"/>
</dbReference>
<dbReference type="InterPro" id="IPR004843">
    <property type="entry name" value="Calcineurin-like_PHP"/>
</dbReference>
<dbReference type="Proteomes" id="UP000032049">
    <property type="component" value="Unassembled WGS sequence"/>
</dbReference>
<dbReference type="OrthoDB" id="9816081at2"/>
<name>A0A0D0GM21_9SPHI</name>
<gene>
    <name evidence="2" type="ORF">TH53_20550</name>
</gene>
<dbReference type="AlphaFoldDB" id="A0A0D0GM21"/>
<dbReference type="PANTHER" id="PTHR43143">
    <property type="entry name" value="METALLOPHOSPHOESTERASE, CALCINEURIN SUPERFAMILY"/>
    <property type="match status" value="1"/>
</dbReference>
<proteinExistence type="predicted"/>
<dbReference type="InterPro" id="IPR029052">
    <property type="entry name" value="Metallo-depent_PP-like"/>
</dbReference>
<dbReference type="InterPro" id="IPR051918">
    <property type="entry name" value="STPP_CPPED1"/>
</dbReference>
<dbReference type="Pfam" id="PF00149">
    <property type="entry name" value="Metallophos"/>
    <property type="match status" value="1"/>
</dbReference>
<dbReference type="GO" id="GO:0016787">
    <property type="term" value="F:hydrolase activity"/>
    <property type="evidence" value="ECO:0007669"/>
    <property type="project" value="InterPro"/>
</dbReference>
<protein>
    <submittedName>
        <fullName evidence="2">Alkaline phosphatase</fullName>
    </submittedName>
</protein>